<dbReference type="Gene3D" id="3.40.630.30">
    <property type="match status" value="1"/>
</dbReference>
<evidence type="ECO:0000313" key="4">
    <source>
        <dbReference type="EMBL" id="MFC4618352.1"/>
    </source>
</evidence>
<dbReference type="EC" id="2.3.1.-" evidence="4"/>
<dbReference type="PROSITE" id="PS51186">
    <property type="entry name" value="GNAT"/>
    <property type="match status" value="1"/>
</dbReference>
<keyword evidence="1 4" id="KW-0808">Transferase</keyword>
<proteinExistence type="predicted"/>
<dbReference type="PANTHER" id="PTHR43420">
    <property type="entry name" value="ACETYLTRANSFERASE"/>
    <property type="match status" value="1"/>
</dbReference>
<evidence type="ECO:0000256" key="2">
    <source>
        <dbReference type="ARBA" id="ARBA00023315"/>
    </source>
</evidence>
<comment type="caution">
    <text evidence="4">The sequence shown here is derived from an EMBL/GenBank/DDBJ whole genome shotgun (WGS) entry which is preliminary data.</text>
</comment>
<feature type="domain" description="N-acetyltransferase" evidence="3">
    <location>
        <begin position="5"/>
        <end position="161"/>
    </location>
</feature>
<dbReference type="Pfam" id="PF00583">
    <property type="entry name" value="Acetyltransf_1"/>
    <property type="match status" value="1"/>
</dbReference>
<dbReference type="GO" id="GO:0016746">
    <property type="term" value="F:acyltransferase activity"/>
    <property type="evidence" value="ECO:0007669"/>
    <property type="project" value="UniProtKB-KW"/>
</dbReference>
<sequence length="172" mass="19938">MAPLFTFRTIDVERDAETIVQFRKDSFLVSLGSIDGFGDRNQYLAWIGLNAVLYPEGFVLMEHEGKVVGQMEAEVVPYRGKRVGYVDLFYLVSEYRGKGYGQIQLERAEALFRKWGVSEYHLRVSPTNKPAMRFYEKHGFSRLEFENIGGYDMWRMVKRLYANDAESSGESF</sequence>
<protein>
    <submittedName>
        <fullName evidence="4">GNAT family N-acetyltransferase</fullName>
        <ecNumber evidence="4">2.3.1.-</ecNumber>
    </submittedName>
</protein>
<name>A0ABV9GJ87_9BACL</name>
<keyword evidence="5" id="KW-1185">Reference proteome</keyword>
<organism evidence="4 5">
    <name type="scientific">Camelliibacillus cellulosilyticus</name>
    <dbReference type="NCBI Taxonomy" id="2174486"/>
    <lineage>
        <taxon>Bacteria</taxon>
        <taxon>Bacillati</taxon>
        <taxon>Bacillota</taxon>
        <taxon>Bacilli</taxon>
        <taxon>Bacillales</taxon>
        <taxon>Sporolactobacillaceae</taxon>
        <taxon>Camelliibacillus</taxon>
    </lineage>
</organism>
<dbReference type="EMBL" id="JBHSFW010000001">
    <property type="protein sequence ID" value="MFC4618352.1"/>
    <property type="molecule type" value="Genomic_DNA"/>
</dbReference>
<dbReference type="RefSeq" id="WP_376845347.1">
    <property type="nucleotide sequence ID" value="NZ_JBHSFW010000001.1"/>
</dbReference>
<evidence type="ECO:0000259" key="3">
    <source>
        <dbReference type="PROSITE" id="PS51186"/>
    </source>
</evidence>
<dbReference type="InterPro" id="IPR050680">
    <property type="entry name" value="YpeA/RimI_acetyltransf"/>
</dbReference>
<dbReference type="InterPro" id="IPR016181">
    <property type="entry name" value="Acyl_CoA_acyltransferase"/>
</dbReference>
<dbReference type="SUPFAM" id="SSF55729">
    <property type="entry name" value="Acyl-CoA N-acyltransferases (Nat)"/>
    <property type="match status" value="1"/>
</dbReference>
<gene>
    <name evidence="4" type="ORF">ACFO4N_06355</name>
</gene>
<reference evidence="5" key="1">
    <citation type="journal article" date="2019" name="Int. J. Syst. Evol. Microbiol.">
        <title>The Global Catalogue of Microorganisms (GCM) 10K type strain sequencing project: providing services to taxonomists for standard genome sequencing and annotation.</title>
        <authorList>
            <consortium name="The Broad Institute Genomics Platform"/>
            <consortium name="The Broad Institute Genome Sequencing Center for Infectious Disease"/>
            <person name="Wu L."/>
            <person name="Ma J."/>
        </authorList>
    </citation>
    <scope>NUCLEOTIDE SEQUENCE [LARGE SCALE GENOMIC DNA]</scope>
    <source>
        <strain evidence="5">CGMCC 1.16306</strain>
    </source>
</reference>
<dbReference type="Proteomes" id="UP001596022">
    <property type="component" value="Unassembled WGS sequence"/>
</dbReference>
<keyword evidence="2 4" id="KW-0012">Acyltransferase</keyword>
<evidence type="ECO:0000256" key="1">
    <source>
        <dbReference type="ARBA" id="ARBA00022679"/>
    </source>
</evidence>
<accession>A0ABV9GJ87</accession>
<evidence type="ECO:0000313" key="5">
    <source>
        <dbReference type="Proteomes" id="UP001596022"/>
    </source>
</evidence>
<dbReference type="CDD" id="cd04301">
    <property type="entry name" value="NAT_SF"/>
    <property type="match status" value="1"/>
</dbReference>
<dbReference type="InterPro" id="IPR000182">
    <property type="entry name" value="GNAT_dom"/>
</dbReference>